<dbReference type="InterPro" id="IPR005101">
    <property type="entry name" value="Cryptochr/Photolyase_FAD-bd"/>
</dbReference>
<keyword evidence="5 6" id="KW-0157">Chromophore</keyword>
<dbReference type="InterPro" id="IPR018394">
    <property type="entry name" value="DNA_photolyase_1_CS_C"/>
</dbReference>
<keyword evidence="4 6" id="KW-0274">FAD</keyword>
<reference evidence="8 9" key="1">
    <citation type="submission" date="2014-09" db="EMBL/GenBank/DDBJ databases">
        <title>Vibrio maritimus JCM 19240. (C210) whole genome shotgun sequence.</title>
        <authorList>
            <person name="Sawabe T."/>
            <person name="Meirelles P."/>
            <person name="Nakanishi M."/>
            <person name="Sayaka M."/>
            <person name="Hattori M."/>
            <person name="Ohkuma M."/>
        </authorList>
    </citation>
    <scope>NUCLEOTIDE SEQUENCE [LARGE SCALE GENOMIC DNA]</scope>
    <source>
        <strain evidence="8 9">JCM 19240</strain>
    </source>
</reference>
<comment type="similarity">
    <text evidence="6">Belongs to the DNA photolyase family.</text>
</comment>
<sequence>MREVYQALLSHWNVKGFRRSLIALSSRLHWHCHFIQKFESEAEMEFRPVNRAYEHLKYDNDPTKLDAWKRGNTGYPLVDACMRCLNATGYINFRMRAMLVSFLTHHLNIHWEHGVKHLARLFLDFEPGIHYPQFQMQAGVTGTNTIRIYNPTKQAIEHDPDGYFIHLWIPELASVPPPLLFEPWKLTGLEAQMYQLPEDSPYLNPVIDLDESSKSARERLWGFKRRLDVKQESKRILARHVRPD</sequence>
<evidence type="ECO:0000313" key="8">
    <source>
        <dbReference type="EMBL" id="GAL33603.1"/>
    </source>
</evidence>
<organism evidence="8 9">
    <name type="scientific">Vibrio maritimus</name>
    <dbReference type="NCBI Taxonomy" id="990268"/>
    <lineage>
        <taxon>Bacteria</taxon>
        <taxon>Pseudomonadati</taxon>
        <taxon>Pseudomonadota</taxon>
        <taxon>Gammaproteobacteria</taxon>
        <taxon>Vibrionales</taxon>
        <taxon>Vibrionaceae</taxon>
        <taxon>Vibrio</taxon>
    </lineage>
</organism>
<evidence type="ECO:0000256" key="5">
    <source>
        <dbReference type="ARBA" id="ARBA00022991"/>
    </source>
</evidence>
<evidence type="ECO:0000256" key="1">
    <source>
        <dbReference type="ARBA" id="ARBA00001974"/>
    </source>
</evidence>
<dbReference type="SUPFAM" id="SSF48173">
    <property type="entry name" value="Cryptochrome/photolyase FAD-binding domain"/>
    <property type="match status" value="1"/>
</dbReference>
<evidence type="ECO:0000259" key="7">
    <source>
        <dbReference type="Pfam" id="PF03441"/>
    </source>
</evidence>
<dbReference type="PROSITE" id="PS00394">
    <property type="entry name" value="DNA_PHOTOLYASES_1_1"/>
    <property type="match status" value="1"/>
</dbReference>
<reference evidence="8 9" key="2">
    <citation type="submission" date="2014-09" db="EMBL/GenBank/DDBJ databases">
        <authorList>
            <consortium name="NBRP consortium"/>
            <person name="Sawabe T."/>
            <person name="Meirelles P."/>
            <person name="Nakanishi M."/>
            <person name="Sayaka M."/>
            <person name="Hattori M."/>
            <person name="Ohkuma M."/>
        </authorList>
    </citation>
    <scope>NUCLEOTIDE SEQUENCE [LARGE SCALE GENOMIC DNA]</scope>
    <source>
        <strain evidence="8 9">JCM 19240</strain>
    </source>
</reference>
<evidence type="ECO:0000256" key="4">
    <source>
        <dbReference type="ARBA" id="ARBA00022827"/>
    </source>
</evidence>
<dbReference type="AlphaFoldDB" id="A0A090T357"/>
<proteinExistence type="inferred from homology"/>
<comment type="similarity">
    <text evidence="2">Belongs to the DNA photolyase class-1 family.</text>
</comment>
<dbReference type="InterPro" id="IPR036134">
    <property type="entry name" value="Crypto/Photolyase_FAD-like_sf"/>
</dbReference>
<dbReference type="PANTHER" id="PTHR11455:SF9">
    <property type="entry name" value="CRYPTOCHROME CIRCADIAN CLOCK 5 ISOFORM X1"/>
    <property type="match status" value="1"/>
</dbReference>
<accession>A0A090T357</accession>
<dbReference type="GO" id="GO:0006139">
    <property type="term" value="P:nucleobase-containing compound metabolic process"/>
    <property type="evidence" value="ECO:0007669"/>
    <property type="project" value="UniProtKB-ARBA"/>
</dbReference>
<feature type="domain" description="Cryptochrome/DNA photolyase FAD-binding" evidence="7">
    <location>
        <begin position="26"/>
        <end position="220"/>
    </location>
</feature>
<keyword evidence="3 6" id="KW-0285">Flavoprotein</keyword>
<dbReference type="GO" id="GO:0006950">
    <property type="term" value="P:response to stress"/>
    <property type="evidence" value="ECO:0007669"/>
    <property type="project" value="UniProtKB-ARBA"/>
</dbReference>
<evidence type="ECO:0000313" key="9">
    <source>
        <dbReference type="Proteomes" id="UP000029224"/>
    </source>
</evidence>
<dbReference type="GO" id="GO:0009416">
    <property type="term" value="P:response to light stimulus"/>
    <property type="evidence" value="ECO:0007669"/>
    <property type="project" value="TreeGrafter"/>
</dbReference>
<dbReference type="PRINTS" id="PR00147">
    <property type="entry name" value="DNAPHOTLYASE"/>
</dbReference>
<evidence type="ECO:0000256" key="6">
    <source>
        <dbReference type="RuleBase" id="RU004182"/>
    </source>
</evidence>
<dbReference type="InterPro" id="IPR002081">
    <property type="entry name" value="Cryptochrome/DNA_photolyase_1"/>
</dbReference>
<comment type="cofactor">
    <cofactor evidence="1">
        <name>FAD</name>
        <dbReference type="ChEBI" id="CHEBI:57692"/>
    </cofactor>
</comment>
<evidence type="ECO:0000256" key="2">
    <source>
        <dbReference type="ARBA" id="ARBA00005862"/>
    </source>
</evidence>
<gene>
    <name evidence="8" type="ORF">JCM19240_2299</name>
</gene>
<dbReference type="Gene3D" id="1.10.579.10">
    <property type="entry name" value="DNA Cyclobutane Dipyrimidine Photolyase, subunit A, domain 3"/>
    <property type="match status" value="1"/>
</dbReference>
<dbReference type="GO" id="GO:0071949">
    <property type="term" value="F:FAD binding"/>
    <property type="evidence" value="ECO:0007669"/>
    <property type="project" value="TreeGrafter"/>
</dbReference>
<name>A0A090T357_9VIBR</name>
<protein>
    <submittedName>
        <fullName evidence="8">Cryptochrome</fullName>
    </submittedName>
</protein>
<keyword evidence="9" id="KW-1185">Reference proteome</keyword>
<comment type="caution">
    <text evidence="8">The sequence shown here is derived from an EMBL/GenBank/DDBJ whole genome shotgun (WGS) entry which is preliminary data.</text>
</comment>
<evidence type="ECO:0000256" key="3">
    <source>
        <dbReference type="ARBA" id="ARBA00022630"/>
    </source>
</evidence>
<dbReference type="PANTHER" id="PTHR11455">
    <property type="entry name" value="CRYPTOCHROME"/>
    <property type="match status" value="1"/>
</dbReference>
<dbReference type="Proteomes" id="UP000029224">
    <property type="component" value="Unassembled WGS sequence"/>
</dbReference>
<dbReference type="GO" id="GO:0003904">
    <property type="term" value="F:deoxyribodipyrimidine photo-lyase activity"/>
    <property type="evidence" value="ECO:0007669"/>
    <property type="project" value="TreeGrafter"/>
</dbReference>
<dbReference type="GO" id="GO:0003677">
    <property type="term" value="F:DNA binding"/>
    <property type="evidence" value="ECO:0007669"/>
    <property type="project" value="TreeGrafter"/>
</dbReference>
<dbReference type="EMBL" id="BBMT01000003">
    <property type="protein sequence ID" value="GAL33603.1"/>
    <property type="molecule type" value="Genomic_DNA"/>
</dbReference>
<dbReference type="Pfam" id="PF03441">
    <property type="entry name" value="FAD_binding_7"/>
    <property type="match status" value="1"/>
</dbReference>